<evidence type="ECO:0000313" key="1">
    <source>
        <dbReference type="EMBL" id="KJZ04554.1"/>
    </source>
</evidence>
<sequence>MHHVMLDIDGTLIQSYEFDEKCFIEAVYKTTGLEILSNWETYPDVTDRGILRTFIERQAPHYALEELENLVKPVFIRNIKRTIEISPVQETLGAKGFVSHLLGSDKYMVSVATGGWGETARIKLESAGFDIEKLVIMSSNDHYSRIKIMEMARAEVDLNGNIPVTYFGDAQWDLKACDVLGVNLVIVGNRVSHHQRIQDFSCFDSALCFIK</sequence>
<keyword evidence="2" id="KW-1185">Reference proteome</keyword>
<dbReference type="InterPro" id="IPR041492">
    <property type="entry name" value="HAD_2"/>
</dbReference>
<dbReference type="Pfam" id="PF13419">
    <property type="entry name" value="HAD_2"/>
    <property type="match status" value="1"/>
</dbReference>
<dbReference type="PATRIC" id="fig|43658.5.peg.4949"/>
<name>A0A0F4QB66_9GAMM</name>
<organism evidence="1 2">
    <name type="scientific">Pseudoalteromonas rubra</name>
    <dbReference type="NCBI Taxonomy" id="43658"/>
    <lineage>
        <taxon>Bacteria</taxon>
        <taxon>Pseudomonadati</taxon>
        <taxon>Pseudomonadota</taxon>
        <taxon>Gammaproteobacteria</taxon>
        <taxon>Alteromonadales</taxon>
        <taxon>Pseudoalteromonadaceae</taxon>
        <taxon>Pseudoalteromonas</taxon>
    </lineage>
</organism>
<dbReference type="Proteomes" id="UP000033452">
    <property type="component" value="Unassembled WGS sequence"/>
</dbReference>
<dbReference type="EMBL" id="JXYA01000092">
    <property type="protein sequence ID" value="KJZ04554.1"/>
    <property type="molecule type" value="Genomic_DNA"/>
</dbReference>
<dbReference type="AlphaFoldDB" id="A0A0F4QB66"/>
<dbReference type="Gene3D" id="1.10.150.240">
    <property type="entry name" value="Putative phosphatase, domain 2"/>
    <property type="match status" value="1"/>
</dbReference>
<reference evidence="1 2" key="1">
    <citation type="journal article" date="2015" name="BMC Genomics">
        <title>Genome mining reveals unlocked bioactive potential of marine Gram-negative bacteria.</title>
        <authorList>
            <person name="Machado H."/>
            <person name="Sonnenschein E.C."/>
            <person name="Melchiorsen J."/>
            <person name="Gram L."/>
        </authorList>
    </citation>
    <scope>NUCLEOTIDE SEQUENCE [LARGE SCALE GENOMIC DNA]</scope>
    <source>
        <strain evidence="1 2">S2471</strain>
    </source>
</reference>
<protein>
    <submittedName>
        <fullName evidence="1">Haloacid dehalogenase</fullName>
    </submittedName>
</protein>
<accession>A0A0F4QB66</accession>
<dbReference type="RefSeq" id="WP_046007378.1">
    <property type="nucleotide sequence ID" value="NZ_JXYA01000092.1"/>
</dbReference>
<gene>
    <name evidence="1" type="ORF">TW77_23360</name>
</gene>
<dbReference type="SUPFAM" id="SSF56784">
    <property type="entry name" value="HAD-like"/>
    <property type="match status" value="1"/>
</dbReference>
<evidence type="ECO:0000313" key="2">
    <source>
        <dbReference type="Proteomes" id="UP000033452"/>
    </source>
</evidence>
<proteinExistence type="predicted"/>
<dbReference type="InterPro" id="IPR023198">
    <property type="entry name" value="PGP-like_dom2"/>
</dbReference>
<comment type="caution">
    <text evidence="1">The sequence shown here is derived from an EMBL/GenBank/DDBJ whole genome shotgun (WGS) entry which is preliminary data.</text>
</comment>
<dbReference type="Gene3D" id="3.40.50.1000">
    <property type="entry name" value="HAD superfamily/HAD-like"/>
    <property type="match status" value="1"/>
</dbReference>
<dbReference type="OrthoDB" id="9807630at2"/>
<dbReference type="InterPro" id="IPR023214">
    <property type="entry name" value="HAD_sf"/>
</dbReference>
<dbReference type="InterPro" id="IPR036412">
    <property type="entry name" value="HAD-like_sf"/>
</dbReference>